<evidence type="ECO:0000313" key="5">
    <source>
        <dbReference type="Proteomes" id="UP000189580"/>
    </source>
</evidence>
<dbReference type="Proteomes" id="UP000189580">
    <property type="component" value="Chromosome c"/>
</dbReference>
<dbReference type="InterPro" id="IPR027417">
    <property type="entry name" value="P-loop_NTPase"/>
</dbReference>
<dbReference type="GO" id="GO:0005811">
    <property type="term" value="C:lipid droplet"/>
    <property type="evidence" value="ECO:0007669"/>
    <property type="project" value="EnsemblFungi"/>
</dbReference>
<dbReference type="InterPro" id="IPR001977">
    <property type="entry name" value="Depp_CoAkinase"/>
</dbReference>
<dbReference type="HAMAP" id="MF_00376">
    <property type="entry name" value="Dephospho_CoA_kinase"/>
    <property type="match status" value="1"/>
</dbReference>
<keyword evidence="2" id="KW-0067">ATP-binding</keyword>
<evidence type="ECO:0000256" key="2">
    <source>
        <dbReference type="ARBA" id="ARBA00022840"/>
    </source>
</evidence>
<dbReference type="PANTHER" id="PTHR10695:SF46">
    <property type="entry name" value="BIFUNCTIONAL COENZYME A SYNTHASE-RELATED"/>
    <property type="match status" value="1"/>
</dbReference>
<keyword evidence="1" id="KW-0547">Nucleotide-binding</keyword>
<keyword evidence="4" id="KW-0418">Kinase</keyword>
<proteinExistence type="inferred from homology"/>
<dbReference type="PROSITE" id="PS51219">
    <property type="entry name" value="DPCK"/>
    <property type="match status" value="1"/>
</dbReference>
<evidence type="ECO:0000256" key="1">
    <source>
        <dbReference type="ARBA" id="ARBA00022741"/>
    </source>
</evidence>
<dbReference type="PANTHER" id="PTHR10695">
    <property type="entry name" value="DEPHOSPHO-COA KINASE-RELATED"/>
    <property type="match status" value="1"/>
</dbReference>
<dbReference type="Gene3D" id="3.40.50.300">
    <property type="entry name" value="P-loop containing nucleotide triphosphate hydrolases"/>
    <property type="match status" value="1"/>
</dbReference>
<dbReference type="GeneID" id="30036598"/>
<organism evidence="4 5">
    <name type="scientific">Sugiyamaella lignohabitans</name>
    <dbReference type="NCBI Taxonomy" id="796027"/>
    <lineage>
        <taxon>Eukaryota</taxon>
        <taxon>Fungi</taxon>
        <taxon>Dikarya</taxon>
        <taxon>Ascomycota</taxon>
        <taxon>Saccharomycotina</taxon>
        <taxon>Dipodascomycetes</taxon>
        <taxon>Dipodascales</taxon>
        <taxon>Trichomonascaceae</taxon>
        <taxon>Sugiyamaella</taxon>
    </lineage>
</organism>
<dbReference type="EMBL" id="CP014500">
    <property type="protein sequence ID" value="ANB11642.1"/>
    <property type="molecule type" value="Genomic_DNA"/>
</dbReference>
<dbReference type="CDD" id="cd02022">
    <property type="entry name" value="DPCK"/>
    <property type="match status" value="1"/>
</dbReference>
<dbReference type="GO" id="GO:0031315">
    <property type="term" value="C:extrinsic component of mitochondrial outer membrane"/>
    <property type="evidence" value="ECO:0007669"/>
    <property type="project" value="EnsemblFungi"/>
</dbReference>
<keyword evidence="3" id="KW-0472">Membrane</keyword>
<accession>A0A167CG21</accession>
<dbReference type="Pfam" id="PF01121">
    <property type="entry name" value="CoaE"/>
    <property type="match status" value="1"/>
</dbReference>
<evidence type="ECO:0000256" key="3">
    <source>
        <dbReference type="SAM" id="Phobius"/>
    </source>
</evidence>
<keyword evidence="3" id="KW-0812">Transmembrane</keyword>
<dbReference type="GO" id="GO:0005524">
    <property type="term" value="F:ATP binding"/>
    <property type="evidence" value="ECO:0007669"/>
    <property type="project" value="UniProtKB-KW"/>
</dbReference>
<dbReference type="GO" id="GO:1990143">
    <property type="term" value="C:CoA-synthesizing protein complex"/>
    <property type="evidence" value="ECO:0007669"/>
    <property type="project" value="EnsemblFungi"/>
</dbReference>
<keyword evidence="4" id="KW-0808">Transferase</keyword>
<sequence length="240" mass="26747">MLIVGLTGGIATGKSTVSKYLAQKHNLTIVDADLIARQVVEPGTKAYKQIVDHFTPLVPEGQSLVDENGNLNRPVLGKVAFGSEKERKVLNSITHPAVRLEMARQVIWAWVKGCQMVILDVPLLFESKLDAYCGVSVVVSCSNEQQRERLLKRDPHLSEDDADKRIASQMPIAEKRLLADYVIKNEASLDSLYAKLDALVSQMQPNIIISLSEWLLPPIGFIVALYIYIKRKNRVKSKLS</sequence>
<keyword evidence="3" id="KW-1133">Transmembrane helix</keyword>
<dbReference type="SUPFAM" id="SSF52540">
    <property type="entry name" value="P-loop containing nucleoside triphosphate hydrolases"/>
    <property type="match status" value="1"/>
</dbReference>
<dbReference type="RefSeq" id="XP_018734119.1">
    <property type="nucleotide sequence ID" value="XM_018881535.1"/>
</dbReference>
<name>A0A167CG21_9ASCO</name>
<keyword evidence="5" id="KW-1185">Reference proteome</keyword>
<feature type="transmembrane region" description="Helical" evidence="3">
    <location>
        <begin position="207"/>
        <end position="229"/>
    </location>
</feature>
<protein>
    <submittedName>
        <fullName evidence="4">Putative dephospho-CoA kinase</fullName>
    </submittedName>
</protein>
<gene>
    <name evidence="4" type="primary">CAB5</name>
    <name evidence="4" type="ORF">AWJ20_4463</name>
</gene>
<dbReference type="KEGG" id="slb:AWJ20_4463"/>
<dbReference type="AlphaFoldDB" id="A0A167CG21"/>
<reference evidence="4 5" key="1">
    <citation type="submission" date="2016-02" db="EMBL/GenBank/DDBJ databases">
        <title>Complete genome sequence and transcriptome regulation of the pentose utilising yeast Sugiyamaella lignohabitans.</title>
        <authorList>
            <person name="Bellasio M."/>
            <person name="Peymann A."/>
            <person name="Valli M."/>
            <person name="Sipitzky M."/>
            <person name="Graf A."/>
            <person name="Sauer M."/>
            <person name="Marx H."/>
            <person name="Mattanovich D."/>
        </authorList>
    </citation>
    <scope>NUCLEOTIDE SEQUENCE [LARGE SCALE GENOMIC DNA]</scope>
    <source>
        <strain evidence="4 5">CBS 10342</strain>
    </source>
</reference>
<dbReference type="GO" id="GO:0004140">
    <property type="term" value="F:dephospho-CoA kinase activity"/>
    <property type="evidence" value="ECO:0007669"/>
    <property type="project" value="InterPro"/>
</dbReference>
<dbReference type="OrthoDB" id="247245at2759"/>
<dbReference type="NCBIfam" id="TIGR00152">
    <property type="entry name" value="dephospho-CoA kinase"/>
    <property type="match status" value="1"/>
</dbReference>
<evidence type="ECO:0000313" key="4">
    <source>
        <dbReference type="EMBL" id="ANB11642.1"/>
    </source>
</evidence>
<dbReference type="GO" id="GO:0015937">
    <property type="term" value="P:coenzyme A biosynthetic process"/>
    <property type="evidence" value="ECO:0007669"/>
    <property type="project" value="EnsemblFungi"/>
</dbReference>